<organism evidence="1 2">
    <name type="scientific">Gigaspora margarita</name>
    <dbReference type="NCBI Taxonomy" id="4874"/>
    <lineage>
        <taxon>Eukaryota</taxon>
        <taxon>Fungi</taxon>
        <taxon>Fungi incertae sedis</taxon>
        <taxon>Mucoromycota</taxon>
        <taxon>Glomeromycotina</taxon>
        <taxon>Glomeromycetes</taxon>
        <taxon>Diversisporales</taxon>
        <taxon>Gigasporaceae</taxon>
        <taxon>Gigaspora</taxon>
    </lineage>
</organism>
<sequence length="42" mass="5040">TEIDLFEKEFNDEFLQLNVEAVNMEISNELAIEQFFNIEMLE</sequence>
<gene>
    <name evidence="1" type="ORF">GMARGA_LOCUS42218</name>
</gene>
<reference evidence="1 2" key="1">
    <citation type="submission" date="2021-06" db="EMBL/GenBank/DDBJ databases">
        <authorList>
            <person name="Kallberg Y."/>
            <person name="Tangrot J."/>
            <person name="Rosling A."/>
        </authorList>
    </citation>
    <scope>NUCLEOTIDE SEQUENCE [LARGE SCALE GENOMIC DNA]</scope>
    <source>
        <strain evidence="1 2">120-4 pot B 10/14</strain>
    </source>
</reference>
<dbReference type="Proteomes" id="UP000789901">
    <property type="component" value="Unassembled WGS sequence"/>
</dbReference>
<accession>A0ABN7XDU1</accession>
<protein>
    <submittedName>
        <fullName evidence="1">13811_t:CDS:1</fullName>
    </submittedName>
</protein>
<comment type="caution">
    <text evidence="1">The sequence shown here is derived from an EMBL/GenBank/DDBJ whole genome shotgun (WGS) entry which is preliminary data.</text>
</comment>
<name>A0ABN7XDU1_GIGMA</name>
<evidence type="ECO:0000313" key="1">
    <source>
        <dbReference type="EMBL" id="CAG8853397.1"/>
    </source>
</evidence>
<feature type="non-terminal residue" evidence="1">
    <location>
        <position position="1"/>
    </location>
</feature>
<evidence type="ECO:0000313" key="2">
    <source>
        <dbReference type="Proteomes" id="UP000789901"/>
    </source>
</evidence>
<proteinExistence type="predicted"/>
<dbReference type="EMBL" id="CAJVQB010123662">
    <property type="protein sequence ID" value="CAG8853397.1"/>
    <property type="molecule type" value="Genomic_DNA"/>
</dbReference>
<keyword evidence="2" id="KW-1185">Reference proteome</keyword>